<evidence type="ECO:0000256" key="2">
    <source>
        <dbReference type="ARBA" id="ARBA00004760"/>
    </source>
</evidence>
<evidence type="ECO:0000256" key="9">
    <source>
        <dbReference type="ARBA" id="ARBA00023098"/>
    </source>
</evidence>
<dbReference type="STRING" id="67003.A0A1X0PAD7"/>
<comment type="caution">
    <text evidence="13">The sequence shown here is derived from an EMBL/GenBank/DDBJ whole genome shotgun (WGS) entry which is preliminary data.</text>
</comment>
<evidence type="ECO:0000256" key="6">
    <source>
        <dbReference type="ARBA" id="ARBA00022679"/>
    </source>
</evidence>
<keyword evidence="11" id="KW-1133">Transmembrane helix</keyword>
<gene>
    <name evidence="13" type="ORF">TM35_000016620</name>
</gene>
<protein>
    <recommendedName>
        <fullName evidence="5">serine C-palmitoyltransferase</fullName>
        <ecNumber evidence="5">2.3.1.50</ecNumber>
    </recommendedName>
</protein>
<organism evidence="13 14">
    <name type="scientific">Trypanosoma theileri</name>
    <dbReference type="NCBI Taxonomy" id="67003"/>
    <lineage>
        <taxon>Eukaryota</taxon>
        <taxon>Discoba</taxon>
        <taxon>Euglenozoa</taxon>
        <taxon>Kinetoplastea</taxon>
        <taxon>Metakinetoplastina</taxon>
        <taxon>Trypanosomatida</taxon>
        <taxon>Trypanosomatidae</taxon>
        <taxon>Trypanosoma</taxon>
    </lineage>
</organism>
<keyword evidence="9" id="KW-0443">Lipid metabolism</keyword>
<evidence type="ECO:0000256" key="10">
    <source>
        <dbReference type="ARBA" id="ARBA00023315"/>
    </source>
</evidence>
<dbReference type="PANTHER" id="PTHR13693:SF2">
    <property type="entry name" value="SERINE PALMITOYLTRANSFERASE 1"/>
    <property type="match status" value="1"/>
</dbReference>
<keyword evidence="14" id="KW-1185">Reference proteome</keyword>
<evidence type="ECO:0000313" key="14">
    <source>
        <dbReference type="Proteomes" id="UP000192257"/>
    </source>
</evidence>
<dbReference type="InterPro" id="IPR050087">
    <property type="entry name" value="AON_synthase_class-II"/>
</dbReference>
<dbReference type="GO" id="GO:0030170">
    <property type="term" value="F:pyridoxal phosphate binding"/>
    <property type="evidence" value="ECO:0007669"/>
    <property type="project" value="InterPro"/>
</dbReference>
<keyword evidence="8" id="KW-0746">Sphingolipid metabolism</keyword>
<keyword evidence="11" id="KW-0472">Membrane</keyword>
<dbReference type="InterPro" id="IPR015422">
    <property type="entry name" value="PyrdxlP-dep_Trfase_small"/>
</dbReference>
<evidence type="ECO:0000256" key="8">
    <source>
        <dbReference type="ARBA" id="ARBA00022919"/>
    </source>
</evidence>
<keyword evidence="10" id="KW-0012">Acyltransferase</keyword>
<accession>A0A1X0PAD7</accession>
<evidence type="ECO:0000313" key="13">
    <source>
        <dbReference type="EMBL" id="ORC93785.1"/>
    </source>
</evidence>
<comment type="pathway">
    <text evidence="2">Lipid metabolism; sphingolipid metabolism.</text>
</comment>
<feature type="transmembrane region" description="Helical" evidence="11">
    <location>
        <begin position="17"/>
        <end position="36"/>
    </location>
</feature>
<dbReference type="Gene3D" id="3.40.640.10">
    <property type="entry name" value="Type I PLP-dependent aspartate aminotransferase-like (Major domain)"/>
    <property type="match status" value="1"/>
</dbReference>
<dbReference type="GO" id="GO:0046513">
    <property type="term" value="P:ceramide biosynthetic process"/>
    <property type="evidence" value="ECO:0007669"/>
    <property type="project" value="TreeGrafter"/>
</dbReference>
<dbReference type="Proteomes" id="UP000192257">
    <property type="component" value="Unassembled WGS sequence"/>
</dbReference>
<evidence type="ECO:0000259" key="12">
    <source>
        <dbReference type="Pfam" id="PF00155"/>
    </source>
</evidence>
<keyword evidence="7" id="KW-0663">Pyridoxal phosphate</keyword>
<dbReference type="PANTHER" id="PTHR13693">
    <property type="entry name" value="CLASS II AMINOTRANSFERASE/8-AMINO-7-OXONONANOATE SYNTHASE"/>
    <property type="match status" value="1"/>
</dbReference>
<dbReference type="OrthoDB" id="3168162at2759"/>
<evidence type="ECO:0000256" key="4">
    <source>
        <dbReference type="ARBA" id="ARBA00008392"/>
    </source>
</evidence>
<dbReference type="Gene3D" id="3.90.1150.10">
    <property type="entry name" value="Aspartate Aminotransferase, domain 1"/>
    <property type="match status" value="1"/>
</dbReference>
<dbReference type="EMBL" id="NBCO01000001">
    <property type="protein sequence ID" value="ORC93785.1"/>
    <property type="molecule type" value="Genomic_DNA"/>
</dbReference>
<dbReference type="InterPro" id="IPR004839">
    <property type="entry name" value="Aminotransferase_I/II_large"/>
</dbReference>
<comment type="cofactor">
    <cofactor evidence="1">
        <name>pyridoxal 5'-phosphate</name>
        <dbReference type="ChEBI" id="CHEBI:597326"/>
    </cofactor>
</comment>
<dbReference type="EC" id="2.3.1.50" evidence="5"/>
<comment type="similarity">
    <text evidence="4">Belongs to the class-II pyridoxal-phosphate-dependent aminotransferase family.</text>
</comment>
<dbReference type="GeneID" id="39981123"/>
<evidence type="ECO:0000256" key="5">
    <source>
        <dbReference type="ARBA" id="ARBA00013220"/>
    </source>
</evidence>
<comment type="pathway">
    <text evidence="3">Sphingolipid metabolism.</text>
</comment>
<dbReference type="Pfam" id="PF00155">
    <property type="entry name" value="Aminotran_1_2"/>
    <property type="match status" value="1"/>
</dbReference>
<dbReference type="GO" id="GO:0046512">
    <property type="term" value="P:sphingosine biosynthetic process"/>
    <property type="evidence" value="ECO:0007669"/>
    <property type="project" value="TreeGrafter"/>
</dbReference>
<proteinExistence type="inferred from homology"/>
<dbReference type="AlphaFoldDB" id="A0A1X0PAD7"/>
<feature type="domain" description="Aminotransferase class I/classII large" evidence="12">
    <location>
        <begin position="119"/>
        <end position="447"/>
    </location>
</feature>
<evidence type="ECO:0000256" key="7">
    <source>
        <dbReference type="ARBA" id="ARBA00022898"/>
    </source>
</evidence>
<name>A0A1X0PAD7_9TRYP</name>
<evidence type="ECO:0000256" key="1">
    <source>
        <dbReference type="ARBA" id="ARBA00001933"/>
    </source>
</evidence>
<dbReference type="InterPro" id="IPR015424">
    <property type="entry name" value="PyrdxlP-dep_Trfase"/>
</dbReference>
<dbReference type="VEuPathDB" id="TriTrypDB:TM35_000016620"/>
<dbReference type="GO" id="GO:0016020">
    <property type="term" value="C:membrane"/>
    <property type="evidence" value="ECO:0007669"/>
    <property type="project" value="GOC"/>
</dbReference>
<evidence type="ECO:0000256" key="3">
    <source>
        <dbReference type="ARBA" id="ARBA00004991"/>
    </source>
</evidence>
<dbReference type="GO" id="GO:0004758">
    <property type="term" value="F:serine C-palmitoyltransferase activity"/>
    <property type="evidence" value="ECO:0007669"/>
    <property type="project" value="TreeGrafter"/>
</dbReference>
<keyword evidence="11" id="KW-0812">Transmembrane</keyword>
<dbReference type="GO" id="GO:0005783">
    <property type="term" value="C:endoplasmic reticulum"/>
    <property type="evidence" value="ECO:0007669"/>
    <property type="project" value="TreeGrafter"/>
</dbReference>
<keyword evidence="6 13" id="KW-0808">Transferase</keyword>
<evidence type="ECO:0000256" key="11">
    <source>
        <dbReference type="SAM" id="Phobius"/>
    </source>
</evidence>
<sequence>MTGTGYFSTILTQIVEHPFHILLEILFTALVGFLLFQRQSKRRKNNSNASIVKMPSEEEQERRIAQFQSQLFRADAKMSANTVVPNRLGMTEVESREGCYITIKDSTGDGVKRCLDLVTEDFHSFSTHPAIVEVARNTVMAYGVGSCGPRGFYGTIKPHMVAEADIAKFLGVEDSIIYSFSFATISTLISAFVSKGEYIVMDAGVNLSVADGCTLSRANVYKYRHNDMTHLETLLKEIVEKEKKENKLSRRFVVTEGIFRNTGDICNLPKILQLCQTYKFRIILEDSYGFGCLGSTARGTHEHYGIPAKMIDVYVGSLSTSLGGVGGFCAGDHAMVDYQRLTAAAYVFSASLPPYVTSAVSAALDILNKDHSYSQRVQANARLFRESLRQAKFNPEKISMIECEGDVSPIILLRPSKQYVKDHSQTVEEELEQIVQIAREKNVLLGRSLYNEEEKCENHPGVRILVKGKASKDELENAATVVIEAVKTAFP</sequence>
<reference evidence="13 14" key="1">
    <citation type="submission" date="2017-03" db="EMBL/GenBank/DDBJ databases">
        <title>An alternative strategy for trypanosome survival in the mammalian bloodstream revealed through genome and transcriptome analysis of the ubiquitous bovine parasite Trypanosoma (Megatrypanum) theileri.</title>
        <authorList>
            <person name="Kelly S."/>
            <person name="Ivens A."/>
            <person name="Mott A."/>
            <person name="O'Neill E."/>
            <person name="Emms D."/>
            <person name="Macleod O."/>
            <person name="Voorheis P."/>
            <person name="Matthews J."/>
            <person name="Matthews K."/>
            <person name="Carrington M."/>
        </authorList>
    </citation>
    <scope>NUCLEOTIDE SEQUENCE [LARGE SCALE GENOMIC DNA]</scope>
    <source>
        <strain evidence="13">Edinburgh</strain>
    </source>
</reference>
<dbReference type="InterPro" id="IPR015421">
    <property type="entry name" value="PyrdxlP-dep_Trfase_major"/>
</dbReference>
<dbReference type="RefSeq" id="XP_028887851.1">
    <property type="nucleotide sequence ID" value="XM_029021343.1"/>
</dbReference>
<dbReference type="SUPFAM" id="SSF53383">
    <property type="entry name" value="PLP-dependent transferases"/>
    <property type="match status" value="1"/>
</dbReference>